<evidence type="ECO:0000256" key="3">
    <source>
        <dbReference type="ARBA" id="ARBA00022723"/>
    </source>
</evidence>
<reference evidence="11" key="1">
    <citation type="submission" date="2020-12" db="EMBL/GenBank/DDBJ databases">
        <title>Metabolic potential, ecology and presence of endohyphal bacteria is reflected in genomic diversity of Mucoromycotina.</title>
        <authorList>
            <person name="Muszewska A."/>
            <person name="Okrasinska A."/>
            <person name="Steczkiewicz K."/>
            <person name="Drgas O."/>
            <person name="Orlowska M."/>
            <person name="Perlinska-Lenart U."/>
            <person name="Aleksandrzak-Piekarczyk T."/>
            <person name="Szatraj K."/>
            <person name="Zielenkiewicz U."/>
            <person name="Pilsyk S."/>
            <person name="Malc E."/>
            <person name="Mieczkowski P."/>
            <person name="Kruszewska J.S."/>
            <person name="Biernat P."/>
            <person name="Pawlowska J."/>
        </authorList>
    </citation>
    <scope>NUCLEOTIDE SEQUENCE</scope>
    <source>
        <strain evidence="11">WA0000067209</strain>
    </source>
</reference>
<evidence type="ECO:0000259" key="10">
    <source>
        <dbReference type="PROSITE" id="PS50157"/>
    </source>
</evidence>
<evidence type="ECO:0000313" key="11">
    <source>
        <dbReference type="EMBL" id="KAG2176125.1"/>
    </source>
</evidence>
<proteinExistence type="predicted"/>
<dbReference type="GO" id="GO:0031519">
    <property type="term" value="C:PcG protein complex"/>
    <property type="evidence" value="ECO:0007669"/>
    <property type="project" value="TreeGrafter"/>
</dbReference>
<evidence type="ECO:0000256" key="8">
    <source>
        <dbReference type="PROSITE-ProRule" id="PRU00042"/>
    </source>
</evidence>
<evidence type="ECO:0000256" key="7">
    <source>
        <dbReference type="ARBA" id="ARBA00023242"/>
    </source>
</evidence>
<comment type="caution">
    <text evidence="11">The sequence shown here is derived from an EMBL/GenBank/DDBJ whole genome shotgun (WGS) entry which is preliminary data.</text>
</comment>
<keyword evidence="2" id="KW-0678">Repressor</keyword>
<dbReference type="PROSITE" id="PS00028">
    <property type="entry name" value="ZINC_FINGER_C2H2_1"/>
    <property type="match status" value="2"/>
</dbReference>
<evidence type="ECO:0000313" key="12">
    <source>
        <dbReference type="Proteomes" id="UP000654370"/>
    </source>
</evidence>
<comment type="subcellular location">
    <subcellularLocation>
        <location evidence="1">Nucleus</location>
    </subcellularLocation>
</comment>
<feature type="compositionally biased region" description="Low complexity" evidence="9">
    <location>
        <begin position="27"/>
        <end position="40"/>
    </location>
</feature>
<keyword evidence="12" id="KW-1185">Reference proteome</keyword>
<dbReference type="GO" id="GO:0000978">
    <property type="term" value="F:RNA polymerase II cis-regulatory region sequence-specific DNA binding"/>
    <property type="evidence" value="ECO:0007669"/>
    <property type="project" value="TreeGrafter"/>
</dbReference>
<dbReference type="Proteomes" id="UP000654370">
    <property type="component" value="Unassembled WGS sequence"/>
</dbReference>
<evidence type="ECO:0000256" key="5">
    <source>
        <dbReference type="ARBA" id="ARBA00022771"/>
    </source>
</evidence>
<keyword evidence="5 8" id="KW-0863">Zinc-finger</keyword>
<dbReference type="PANTHER" id="PTHR14003:SF19">
    <property type="entry name" value="YY2 TRANSCRIPTION FACTOR"/>
    <property type="match status" value="1"/>
</dbReference>
<name>A0A8H7PLV4_MORIS</name>
<keyword evidence="4" id="KW-0677">Repeat</keyword>
<feature type="domain" description="C2H2-type" evidence="10">
    <location>
        <begin position="68"/>
        <end position="97"/>
    </location>
</feature>
<dbReference type="PANTHER" id="PTHR14003">
    <property type="entry name" value="TRANSCRIPTIONAL REPRESSOR PROTEIN YY"/>
    <property type="match status" value="1"/>
</dbReference>
<keyword evidence="6" id="KW-0862">Zinc</keyword>
<dbReference type="GO" id="GO:0000981">
    <property type="term" value="F:DNA-binding transcription factor activity, RNA polymerase II-specific"/>
    <property type="evidence" value="ECO:0007669"/>
    <property type="project" value="TreeGrafter"/>
</dbReference>
<dbReference type="EMBL" id="JAEPQZ010000010">
    <property type="protein sequence ID" value="KAG2176125.1"/>
    <property type="molecule type" value="Genomic_DNA"/>
</dbReference>
<feature type="compositionally biased region" description="Low complexity" evidence="9">
    <location>
        <begin position="51"/>
        <end position="62"/>
    </location>
</feature>
<dbReference type="GO" id="GO:0008270">
    <property type="term" value="F:zinc ion binding"/>
    <property type="evidence" value="ECO:0007669"/>
    <property type="project" value="UniProtKB-KW"/>
</dbReference>
<protein>
    <recommendedName>
        <fullName evidence="10">C2H2-type domain-containing protein</fullName>
    </recommendedName>
</protein>
<feature type="domain" description="C2H2-type" evidence="10">
    <location>
        <begin position="98"/>
        <end position="127"/>
    </location>
</feature>
<sequence>MALSVKDASGRHISLLNSSSPYGCYYTDGSTPSSGPSSPSSDEDSLHMATRPHSSSSRSSSTHSKRRYQCMEPGCNKSFTTSGHLARHNRIHTGEKNFACLYPGCPSRFSRQDNMMQHYRTHMSARSRSRVQSQNGSVHSTAASNMPRPHAHTRIHSDSSAITPLNQSQHTAIPSEFPPTRHLEYFSAPSSPSLPPLHKMMQDSPSLDISLPPPKTMLPVPKNIRQVDENTSSSGLLQLAHIVSTFG</sequence>
<evidence type="ECO:0000256" key="9">
    <source>
        <dbReference type="SAM" id="MobiDB-lite"/>
    </source>
</evidence>
<evidence type="ECO:0000256" key="4">
    <source>
        <dbReference type="ARBA" id="ARBA00022737"/>
    </source>
</evidence>
<dbReference type="OrthoDB" id="6365676at2759"/>
<evidence type="ECO:0000256" key="6">
    <source>
        <dbReference type="ARBA" id="ARBA00022833"/>
    </source>
</evidence>
<dbReference type="GO" id="GO:0000122">
    <property type="term" value="P:negative regulation of transcription by RNA polymerase II"/>
    <property type="evidence" value="ECO:0007669"/>
    <property type="project" value="UniProtKB-ARBA"/>
</dbReference>
<evidence type="ECO:0000256" key="2">
    <source>
        <dbReference type="ARBA" id="ARBA00022491"/>
    </source>
</evidence>
<keyword evidence="7" id="KW-0539">Nucleus</keyword>
<dbReference type="PROSITE" id="PS50157">
    <property type="entry name" value="ZINC_FINGER_C2H2_2"/>
    <property type="match status" value="2"/>
</dbReference>
<dbReference type="Pfam" id="PF00096">
    <property type="entry name" value="zf-C2H2"/>
    <property type="match status" value="2"/>
</dbReference>
<dbReference type="GO" id="GO:0005667">
    <property type="term" value="C:transcription regulator complex"/>
    <property type="evidence" value="ECO:0007669"/>
    <property type="project" value="TreeGrafter"/>
</dbReference>
<evidence type="ECO:0000256" key="1">
    <source>
        <dbReference type="ARBA" id="ARBA00004123"/>
    </source>
</evidence>
<keyword evidence="3" id="KW-0479">Metal-binding</keyword>
<dbReference type="FunFam" id="3.30.160.60:FF:001382">
    <property type="entry name" value="Transcriptional repressor"/>
    <property type="match status" value="1"/>
</dbReference>
<dbReference type="Gene3D" id="3.30.160.60">
    <property type="entry name" value="Classic Zinc Finger"/>
    <property type="match status" value="2"/>
</dbReference>
<dbReference type="SUPFAM" id="SSF57667">
    <property type="entry name" value="beta-beta-alpha zinc fingers"/>
    <property type="match status" value="1"/>
</dbReference>
<dbReference type="InterPro" id="IPR036236">
    <property type="entry name" value="Znf_C2H2_sf"/>
</dbReference>
<dbReference type="GO" id="GO:0060258">
    <property type="term" value="P:negative regulation of filamentous growth"/>
    <property type="evidence" value="ECO:0007669"/>
    <property type="project" value="UniProtKB-ARBA"/>
</dbReference>
<dbReference type="InterPro" id="IPR013087">
    <property type="entry name" value="Znf_C2H2_type"/>
</dbReference>
<dbReference type="GO" id="GO:0000785">
    <property type="term" value="C:chromatin"/>
    <property type="evidence" value="ECO:0007669"/>
    <property type="project" value="TreeGrafter"/>
</dbReference>
<gene>
    <name evidence="11" type="ORF">INT43_005358</name>
</gene>
<dbReference type="AlphaFoldDB" id="A0A8H7PLV4"/>
<feature type="region of interest" description="Disordered" evidence="9">
    <location>
        <begin position="27"/>
        <end position="68"/>
    </location>
</feature>
<dbReference type="SMART" id="SM00355">
    <property type="entry name" value="ZnF_C2H2"/>
    <property type="match status" value="2"/>
</dbReference>
<accession>A0A8H7PLV4</accession>
<organism evidence="11 12">
    <name type="scientific">Mortierella isabellina</name>
    <name type="common">Filamentous fungus</name>
    <name type="synonym">Umbelopsis isabellina</name>
    <dbReference type="NCBI Taxonomy" id="91625"/>
    <lineage>
        <taxon>Eukaryota</taxon>
        <taxon>Fungi</taxon>
        <taxon>Fungi incertae sedis</taxon>
        <taxon>Mucoromycota</taxon>
        <taxon>Mucoromycotina</taxon>
        <taxon>Umbelopsidomycetes</taxon>
        <taxon>Umbelopsidales</taxon>
        <taxon>Umbelopsidaceae</taxon>
        <taxon>Umbelopsis</taxon>
    </lineage>
</organism>